<protein>
    <submittedName>
        <fullName evidence="1">Uncharacterized protein</fullName>
    </submittedName>
</protein>
<proteinExistence type="predicted"/>
<evidence type="ECO:0000313" key="1">
    <source>
        <dbReference type="EMBL" id="CRZ04007.1"/>
    </source>
</evidence>
<dbReference type="EMBL" id="HACM01003565">
    <property type="protein sequence ID" value="CRZ04007.1"/>
    <property type="molecule type" value="Transcribed_RNA"/>
</dbReference>
<sequence length="182" mass="20854">EMIEAGYPIDEHQAILFREVQGLLNRKILRPVVVGSRDIKRHSLPASDNRKTACIKTITFSSGFLLDFVRSRILNRHVKYIATLITRMHVKNKEQIVLFSGMMSVGKQGPHHRRILGISRWRQMWVDVDASGINIFKKAGEIIKRDKKGSAMPWVRIDLRNADVKSSVPVDRFSYVIEVSCT</sequence>
<feature type="non-terminal residue" evidence="1">
    <location>
        <position position="182"/>
    </location>
</feature>
<accession>A0A0H5QQV3</accession>
<name>A0A0H5QQV3_9EUKA</name>
<feature type="non-terminal residue" evidence="1">
    <location>
        <position position="1"/>
    </location>
</feature>
<reference evidence="1" key="1">
    <citation type="submission" date="2015-04" db="EMBL/GenBank/DDBJ databases">
        <title>The genome sequence of the plant pathogenic Rhizarian Plasmodiophora brassicae reveals insights in its biotrophic life cycle and the origin of chitin synthesis.</title>
        <authorList>
            <person name="Schwelm A."/>
            <person name="Fogelqvist J."/>
            <person name="Knaust A."/>
            <person name="Julke S."/>
            <person name="Lilja T."/>
            <person name="Dhandapani V."/>
            <person name="Bonilla-Rosso G."/>
            <person name="Karlsson M."/>
            <person name="Shevchenko A."/>
            <person name="Choi S.R."/>
            <person name="Kim H.G."/>
            <person name="Park J.Y."/>
            <person name="Lim Y.P."/>
            <person name="Ludwig-Muller J."/>
            <person name="Dixelius C."/>
        </authorList>
    </citation>
    <scope>NUCLEOTIDE SEQUENCE</scope>
    <source>
        <tissue evidence="1">Potato root galls</tissue>
    </source>
</reference>
<dbReference type="AlphaFoldDB" id="A0A0H5QQV3"/>
<organism evidence="1">
    <name type="scientific">Spongospora subterranea</name>
    <dbReference type="NCBI Taxonomy" id="70186"/>
    <lineage>
        <taxon>Eukaryota</taxon>
        <taxon>Sar</taxon>
        <taxon>Rhizaria</taxon>
        <taxon>Endomyxa</taxon>
        <taxon>Phytomyxea</taxon>
        <taxon>Plasmodiophorida</taxon>
        <taxon>Plasmodiophoridae</taxon>
        <taxon>Spongospora</taxon>
    </lineage>
</organism>